<protein>
    <submittedName>
        <fullName evidence="1">Uncharacterized protein</fullName>
    </submittedName>
</protein>
<gene>
    <name evidence="1" type="ORF">AKO1_003557</name>
</gene>
<reference evidence="1 2" key="1">
    <citation type="submission" date="2024-03" db="EMBL/GenBank/DDBJ databases">
        <title>The Acrasis kona genome and developmental transcriptomes reveal deep origins of eukaryotic multicellular pathways.</title>
        <authorList>
            <person name="Sheikh S."/>
            <person name="Fu C.-J."/>
            <person name="Brown M.W."/>
            <person name="Baldauf S.L."/>
        </authorList>
    </citation>
    <scope>NUCLEOTIDE SEQUENCE [LARGE SCALE GENOMIC DNA]</scope>
    <source>
        <strain evidence="1 2">ATCC MYA-3509</strain>
    </source>
</reference>
<dbReference type="Proteomes" id="UP001431209">
    <property type="component" value="Unassembled WGS sequence"/>
</dbReference>
<accession>A0AAW2ZS06</accession>
<evidence type="ECO:0000313" key="1">
    <source>
        <dbReference type="EMBL" id="KAL0491467.1"/>
    </source>
</evidence>
<comment type="caution">
    <text evidence="1">The sequence shown here is derived from an EMBL/GenBank/DDBJ whole genome shotgun (WGS) entry which is preliminary data.</text>
</comment>
<evidence type="ECO:0000313" key="2">
    <source>
        <dbReference type="Proteomes" id="UP001431209"/>
    </source>
</evidence>
<name>A0AAW2ZS06_9EUKA</name>
<organism evidence="1 2">
    <name type="scientific">Acrasis kona</name>
    <dbReference type="NCBI Taxonomy" id="1008807"/>
    <lineage>
        <taxon>Eukaryota</taxon>
        <taxon>Discoba</taxon>
        <taxon>Heterolobosea</taxon>
        <taxon>Tetramitia</taxon>
        <taxon>Eutetramitia</taxon>
        <taxon>Acrasidae</taxon>
        <taxon>Acrasis</taxon>
    </lineage>
</organism>
<keyword evidence="2" id="KW-1185">Reference proteome</keyword>
<proteinExistence type="predicted"/>
<dbReference type="AlphaFoldDB" id="A0AAW2ZS06"/>
<sequence length="138" mass="16223">MVQFDKLVPTWSTLKQLEDLLYAVRRKEGWKMLLHVQIRNGSWDVTRRAKHFKLGIVKRKYINEWFAMMTPNTVRSIKRLKKDKGERNNDQDHFVHVRFIGDNVANVSVALDQQTHTSGVVVCPLRRFQGTACRLFRG</sequence>
<dbReference type="EMBL" id="JAOPGA020001807">
    <property type="protein sequence ID" value="KAL0491467.1"/>
    <property type="molecule type" value="Genomic_DNA"/>
</dbReference>